<feature type="non-terminal residue" evidence="3">
    <location>
        <position position="1"/>
    </location>
</feature>
<dbReference type="EMBL" id="VWYK01110487">
    <property type="protein sequence ID" value="NXR14546.1"/>
    <property type="molecule type" value="Genomic_DNA"/>
</dbReference>
<dbReference type="OrthoDB" id="2441647at2759"/>
<evidence type="ECO:0000256" key="2">
    <source>
        <dbReference type="SAM" id="MobiDB-lite"/>
    </source>
</evidence>
<gene>
    <name evidence="3" type="primary">Golgb1</name>
    <name evidence="3" type="ORF">SEMFRA_R11619</name>
</gene>
<organism evidence="3 4">
    <name type="scientific">Semnornis frantzii</name>
    <dbReference type="NCBI Taxonomy" id="91796"/>
    <lineage>
        <taxon>Eukaryota</taxon>
        <taxon>Metazoa</taxon>
        <taxon>Chordata</taxon>
        <taxon>Craniata</taxon>
        <taxon>Vertebrata</taxon>
        <taxon>Euteleostomi</taxon>
        <taxon>Archelosauria</taxon>
        <taxon>Archosauria</taxon>
        <taxon>Dinosauria</taxon>
        <taxon>Saurischia</taxon>
        <taxon>Theropoda</taxon>
        <taxon>Coelurosauria</taxon>
        <taxon>Aves</taxon>
        <taxon>Neognathae</taxon>
        <taxon>Neoaves</taxon>
        <taxon>Telluraves</taxon>
        <taxon>Coraciimorphae</taxon>
        <taxon>Piciformes</taxon>
        <taxon>Ramphastidae</taxon>
        <taxon>Semnornis</taxon>
    </lineage>
</organism>
<keyword evidence="4" id="KW-1185">Reference proteome</keyword>
<feature type="non-terminal residue" evidence="3">
    <location>
        <position position="1452"/>
    </location>
</feature>
<comment type="caution">
    <text evidence="3">The sequence shown here is derived from an EMBL/GenBank/DDBJ whole genome shotgun (WGS) entry which is preliminary data.</text>
</comment>
<feature type="compositionally biased region" description="Basic and acidic residues" evidence="2">
    <location>
        <begin position="1151"/>
        <end position="1165"/>
    </location>
</feature>
<feature type="coiled-coil region" evidence="1">
    <location>
        <begin position="1319"/>
        <end position="1436"/>
    </location>
</feature>
<protein>
    <submittedName>
        <fullName evidence="3">GOGB1 protein</fullName>
    </submittedName>
</protein>
<feature type="compositionally biased region" description="Basic and acidic residues" evidence="2">
    <location>
        <begin position="1126"/>
        <end position="1142"/>
    </location>
</feature>
<feature type="coiled-coil region" evidence="1">
    <location>
        <begin position="338"/>
        <end position="686"/>
    </location>
</feature>
<dbReference type="GO" id="GO:0005794">
    <property type="term" value="C:Golgi apparatus"/>
    <property type="evidence" value="ECO:0007669"/>
    <property type="project" value="InterPro"/>
</dbReference>
<feature type="coiled-coil region" evidence="1">
    <location>
        <begin position="800"/>
        <end position="996"/>
    </location>
</feature>
<evidence type="ECO:0000256" key="1">
    <source>
        <dbReference type="SAM" id="Coils"/>
    </source>
</evidence>
<dbReference type="InterPro" id="IPR026202">
    <property type="entry name" value="GOLGB1"/>
</dbReference>
<feature type="coiled-coil region" evidence="1">
    <location>
        <begin position="726"/>
        <end position="760"/>
    </location>
</feature>
<evidence type="ECO:0000313" key="3">
    <source>
        <dbReference type="EMBL" id="NXR14546.1"/>
    </source>
</evidence>
<proteinExistence type="predicted"/>
<feature type="coiled-coil region" evidence="1">
    <location>
        <begin position="1065"/>
        <end position="1120"/>
    </location>
</feature>
<accession>A0A7L2IWT0</accession>
<dbReference type="PANTHER" id="PTHR18887:SF4">
    <property type="entry name" value="GOLGIN SUBFAMILY B MEMBER 1-LIKE"/>
    <property type="match status" value="1"/>
</dbReference>
<dbReference type="PANTHER" id="PTHR18887">
    <property type="entry name" value="GOLGI-ASSOCIATED PROTEIN GCP360-RELATED"/>
    <property type="match status" value="1"/>
</dbReference>
<reference evidence="3 4" key="1">
    <citation type="submission" date="2019-09" db="EMBL/GenBank/DDBJ databases">
        <title>Bird 10,000 Genomes (B10K) Project - Family phase.</title>
        <authorList>
            <person name="Zhang G."/>
        </authorList>
    </citation>
    <scope>NUCLEOTIDE SEQUENCE [LARGE SCALE GENOMIC DNA]</scope>
    <source>
        <strain evidence="3">B10K-DU-001-42</strain>
        <tissue evidence="3">Muscle</tissue>
    </source>
</reference>
<feature type="coiled-coil region" evidence="1">
    <location>
        <begin position="98"/>
        <end position="305"/>
    </location>
</feature>
<evidence type="ECO:0000313" key="4">
    <source>
        <dbReference type="Proteomes" id="UP000536381"/>
    </source>
</evidence>
<sequence length="1452" mass="167824">TQMVEEPLAKPVSGSDTKAQEQRTAAEEKPREHLQRKLQAALISRKEALRENKCLKDQIDKLLLERQELVSKTGMLERLLELGKEGHSSSTVSLLSEEENLVSENARLLTENENLTAACESLKSTMETIVQEKEAFSFQLNTLKDSQTVELTGWKAKHSELKQEYESLLQAYENISSKIADMRQVIDISRKEKQKAIQRLREGESEKEALEKRLQKLIDENEAIKNQLKQLSESKKTEVDELQSKAERQIREQEAKMQEHQDRLRELTEQNHQLMEENEQLKQKSENLKQALEKIQDENDVLHNDITVTKAALGELQVQMEVYQDDMQTKMSNALCENELLLKDINVLKDKLSDKEQDVLVLEQERKSISEKAKETEKSLDHKNICLTKLDMECKSLTQEIVSLNEKVKILEDDKCLLQEELENVQESSYKVKNEREFLETELLNHVKKVDHLTDRMKSTQAQNNLLLLQLEELKAEKCNVIREKEEQQLHLVRVFEEKVKSAQRDNNGSKSKTKELQELLKEKQQEINHLQKDSIKFQELILDLEKSVKLSQSKSEKFEKDLSNMSEKLAKSNEEIHQLKEKLSLQISLLDQSKNEVGRLTDENLSWRKELKKKEDELQIQKGEYERELEFNLQQLKLLHRREFLNLEERLGALEREKDRAVSEIRGLQEEVSVKDSQNKQLQADLNAALARLAAFTKCMSSLQHDRDRAVAEMQTWEMQFKEAIQSKEKQVEEGNKRILSLQDELKDKIAQIQELNIKYSVVEETKAELYLRQKSVDRQCYEELCRIKEENKVFFNRQQELESVLQSKEAALQALLKENSSLNHLVENSKSTGREIKALESNFTRQEEELQQLLSEKEKLNAELQKQVSISEQMKAMLNNKDKEISLLISSKGDSISDYLNQIQTQHRNQIQEYELQLRSLQTERQQSAESCQRMESKLRNLQMKADKAGEEKAAIASEIDAFKRSMSSLQNDRDHLLSKYRELEQLHRAALNQRDSLLAGNASENSALKQEQRVLLNQIDDLHSQNAMLSAQLIKYREDLNQVLFLKDHQLKDLLKQKLDCIKSLEQDKYELQKQIKEIQLSSEVQKDTAVSLEHENKKLVSKLNDLESLIASLNKEKLVSESGEKLHTRGSVQKKERVSNGQYGENLQKKVQEVQKSRDMSAEDADEGYSKTLRTLEHGDEPDGFAKKTILEVQSQNSELRSQNEAFGKAMTALQNDRDRIIEDFKELQSRYTSELKTEKKKGDELEAELDGFKLHFIGVLKKNSLLNKALFDAAEKVTLDQIAEEIEKLCRTLVSQGMEVSRLSSECGNYAHQMEAFSKAMASLQDDRDKLLQELSNQKAKEGASHAAVEISKLKTKVDDLEKALHQTKAFQAETEREIASYQNELAALRTEKNLLLSECQALQHQCQLTVAEKDRQIAELQKLHQDMVAKRSFSPGGSYPVKVRKC</sequence>
<feature type="compositionally biased region" description="Basic and acidic residues" evidence="2">
    <location>
        <begin position="18"/>
        <end position="33"/>
    </location>
</feature>
<feature type="region of interest" description="Disordered" evidence="2">
    <location>
        <begin position="1126"/>
        <end position="1172"/>
    </location>
</feature>
<feature type="region of interest" description="Disordered" evidence="2">
    <location>
        <begin position="1"/>
        <end position="33"/>
    </location>
</feature>
<dbReference type="Proteomes" id="UP000536381">
    <property type="component" value="Unassembled WGS sequence"/>
</dbReference>
<name>A0A7L2IWT0_9PICI</name>
<keyword evidence="1" id="KW-0175">Coiled coil</keyword>